<dbReference type="WBParaSite" id="JU765_v2.g2347.t1">
    <property type="protein sequence ID" value="JU765_v2.g2347.t1"/>
    <property type="gene ID" value="JU765_v2.g2347"/>
</dbReference>
<name>A0AC34R0Y0_9BILA</name>
<protein>
    <submittedName>
        <fullName evidence="2">Uncharacterized protein</fullName>
    </submittedName>
</protein>
<accession>A0AC34R0Y0</accession>
<proteinExistence type="predicted"/>
<sequence length="242" mass="28399">MDKVVTYFVLNFAGFLIFNEIWKRIKKPPPIDYTTIPGLKRPELDEDEKSIKFEPGKLIIEKSTTRGCLQDFEENVDFYEILETMKNDFGGLSSAFFGPRYIVLVSTNETFEQMKNYKNISSKVCPFAFGSVILGDPFFWQRKNVNEWEKLIQENKNLMGFIWSENQKKLVMNYPKTGKTVWKIEKQNEEDFDDFELNDLRILVFSFDEEIDIDGHQIPAFIPILVDAKYIDSQMISFMLQA</sequence>
<reference evidence="2" key="1">
    <citation type="submission" date="2022-11" db="UniProtKB">
        <authorList>
            <consortium name="WormBaseParasite"/>
        </authorList>
    </citation>
    <scope>IDENTIFICATION</scope>
</reference>
<organism evidence="1 2">
    <name type="scientific">Panagrolaimus sp. JU765</name>
    <dbReference type="NCBI Taxonomy" id="591449"/>
    <lineage>
        <taxon>Eukaryota</taxon>
        <taxon>Metazoa</taxon>
        <taxon>Ecdysozoa</taxon>
        <taxon>Nematoda</taxon>
        <taxon>Chromadorea</taxon>
        <taxon>Rhabditida</taxon>
        <taxon>Tylenchina</taxon>
        <taxon>Panagrolaimomorpha</taxon>
        <taxon>Panagrolaimoidea</taxon>
        <taxon>Panagrolaimidae</taxon>
        <taxon>Panagrolaimus</taxon>
    </lineage>
</organism>
<dbReference type="Proteomes" id="UP000887576">
    <property type="component" value="Unplaced"/>
</dbReference>
<evidence type="ECO:0000313" key="2">
    <source>
        <dbReference type="WBParaSite" id="JU765_v2.g2347.t1"/>
    </source>
</evidence>
<evidence type="ECO:0000313" key="1">
    <source>
        <dbReference type="Proteomes" id="UP000887576"/>
    </source>
</evidence>